<proteinExistence type="predicted"/>
<dbReference type="Proteomes" id="UP000515146">
    <property type="component" value="Unplaced"/>
</dbReference>
<name>A0A6P6YB77_DERPT</name>
<dbReference type="InParanoid" id="A0A6P6YB77"/>
<protein>
    <submittedName>
        <fullName evidence="2">Glycine, alanine and asparagine-rich protein-like</fullName>
    </submittedName>
</protein>
<dbReference type="AlphaFoldDB" id="A0A6P6YB77"/>
<dbReference type="RefSeq" id="XP_027202688.1">
    <property type="nucleotide sequence ID" value="XM_027346887.1"/>
</dbReference>
<dbReference type="OrthoDB" id="10364211at2759"/>
<sequence length="443" mass="45737">MGRKFTAITCLILIGTNVLLVKSSPPSKGGDDNDSFEDSGEIVVQQPLARPKRGGYIEKPIGYGAAAGGMRFRGPAAVYSGGKNLAGYGGSVGMSTYSTGGGGSFGGGSFSGGSTGGSVGGSLPGPMSLYSYAPRRANAAVYGGIWGPQTNEEALKFDSHMTRSMIAEALASSGRRLYAGHGGLIPAAIQSRRNIQFYDVPSNFEAAEPITVEVGQSPAAQLNIRFKSSSSPLAVEQDHSPAPGSMRETSSEDEPHVLRHTVSRPIFQEVHEVIKPFRRVTQEIQPVQENVETVVARGDEIQGGTGIVAGQVLTADSGEVTGVQQTSNIIATGHGGSVGQGYVQGISTKPAIYGSGSYGMMNAGGQHAAVYSSKPKSYAAVQGQTGGYRQTGYGHGMAAGTGYQKQQITGGGGPEMAQVQIPFARRAAAAASAARGARRARRA</sequence>
<evidence type="ECO:0000313" key="2">
    <source>
        <dbReference type="RefSeq" id="XP_027202688.1"/>
    </source>
</evidence>
<evidence type="ECO:0000313" key="1">
    <source>
        <dbReference type="Proteomes" id="UP000515146"/>
    </source>
</evidence>
<organism evidence="1 2">
    <name type="scientific">Dermatophagoides pteronyssinus</name>
    <name type="common">European house dust mite</name>
    <dbReference type="NCBI Taxonomy" id="6956"/>
    <lineage>
        <taxon>Eukaryota</taxon>
        <taxon>Metazoa</taxon>
        <taxon>Ecdysozoa</taxon>
        <taxon>Arthropoda</taxon>
        <taxon>Chelicerata</taxon>
        <taxon>Arachnida</taxon>
        <taxon>Acari</taxon>
        <taxon>Acariformes</taxon>
        <taxon>Sarcoptiformes</taxon>
        <taxon>Astigmata</taxon>
        <taxon>Psoroptidia</taxon>
        <taxon>Analgoidea</taxon>
        <taxon>Pyroglyphidae</taxon>
        <taxon>Dermatophagoidinae</taxon>
        <taxon>Dermatophagoides</taxon>
    </lineage>
</organism>
<dbReference type="GeneID" id="113796585"/>
<dbReference type="KEGG" id="dpte:113796585"/>
<reference evidence="2" key="1">
    <citation type="submission" date="2025-08" db="UniProtKB">
        <authorList>
            <consortium name="RefSeq"/>
        </authorList>
    </citation>
    <scope>IDENTIFICATION</scope>
    <source>
        <strain evidence="2">Airmid</strain>
    </source>
</reference>
<keyword evidence="1" id="KW-1185">Reference proteome</keyword>
<gene>
    <name evidence="2" type="primary">LOC113796585</name>
</gene>
<accession>A0A6P6YB77</accession>